<feature type="transmembrane region" description="Helical" evidence="2">
    <location>
        <begin position="155"/>
        <end position="172"/>
    </location>
</feature>
<organism evidence="4 5">
    <name type="scientific">Nocardioides astragali</name>
    <dbReference type="NCBI Taxonomy" id="1776736"/>
    <lineage>
        <taxon>Bacteria</taxon>
        <taxon>Bacillati</taxon>
        <taxon>Actinomycetota</taxon>
        <taxon>Actinomycetes</taxon>
        <taxon>Propionibacteriales</taxon>
        <taxon>Nocardioidaceae</taxon>
        <taxon>Nocardioides</taxon>
    </lineage>
</organism>
<evidence type="ECO:0000313" key="4">
    <source>
        <dbReference type="EMBL" id="MFC7362157.1"/>
    </source>
</evidence>
<sequence>MAASPLTEGVDRRTQRDVTPSAHRGRETPRRREPRGRLGRIVAGSLASGLLAALLLAAVPFIAPEPSELTGAVLCGFAVGWATLGMLSVRFTDQPQPWAWAPAKLMGLGGLMLIAFGSGADDVLRWVWPAAMLALAVWMVVRIRQDMGSRFGRWLLYPVVVLLAVVSVGAGTETVRSQTEMDYEMPGKLIDLGGHRLHLHCTGSGSPTVVLEPGAGMSSSTTGWIAPVVARDTRVCVYDRAGRGWSDPAKTTQDASQIATDLHTLLERGNVPGPYVLAGHSFGGLYALTYTDLYPHEVAGMVLIDSTAPVSAPIPPKSPASSYAPMSRLSALVSATARVGLMRLVVSLEDATLPSRSEAEVRASLATTKHLRSTIDEYLQGGTSAKEAAALTSFADNPLYVLTAGEGSPPGWMPEQDKLATLSTNSVHRVIEGAAHADFLVDERAAAATSQAILDVIASVRTGEPLGSG</sequence>
<keyword evidence="2" id="KW-1133">Transmembrane helix</keyword>
<evidence type="ECO:0000259" key="3">
    <source>
        <dbReference type="Pfam" id="PF00561"/>
    </source>
</evidence>
<dbReference type="RefSeq" id="WP_255892133.1">
    <property type="nucleotide sequence ID" value="NZ_JAFMZM010000005.1"/>
</dbReference>
<dbReference type="PANTHER" id="PTHR43433">
    <property type="entry name" value="HYDROLASE, ALPHA/BETA FOLD FAMILY PROTEIN"/>
    <property type="match status" value="1"/>
</dbReference>
<dbReference type="Proteomes" id="UP001596524">
    <property type="component" value="Unassembled WGS sequence"/>
</dbReference>
<keyword evidence="2" id="KW-0812">Transmembrane</keyword>
<dbReference type="InterPro" id="IPR029058">
    <property type="entry name" value="AB_hydrolase_fold"/>
</dbReference>
<comment type="caution">
    <text evidence="4">The sequence shown here is derived from an EMBL/GenBank/DDBJ whole genome shotgun (WGS) entry which is preliminary data.</text>
</comment>
<name>A0ABW2N819_9ACTN</name>
<keyword evidence="5" id="KW-1185">Reference proteome</keyword>
<feature type="transmembrane region" description="Helical" evidence="2">
    <location>
        <begin position="41"/>
        <end position="63"/>
    </location>
</feature>
<dbReference type="SUPFAM" id="SSF53474">
    <property type="entry name" value="alpha/beta-Hydrolases"/>
    <property type="match status" value="1"/>
</dbReference>
<feature type="transmembrane region" description="Helical" evidence="2">
    <location>
        <begin position="126"/>
        <end position="143"/>
    </location>
</feature>
<dbReference type="EMBL" id="JBHTCH010000021">
    <property type="protein sequence ID" value="MFC7362157.1"/>
    <property type="molecule type" value="Genomic_DNA"/>
</dbReference>
<dbReference type="GO" id="GO:0016787">
    <property type="term" value="F:hydrolase activity"/>
    <property type="evidence" value="ECO:0007669"/>
    <property type="project" value="UniProtKB-KW"/>
</dbReference>
<dbReference type="PANTHER" id="PTHR43433:SF5">
    <property type="entry name" value="AB HYDROLASE-1 DOMAIN-CONTAINING PROTEIN"/>
    <property type="match status" value="1"/>
</dbReference>
<dbReference type="InterPro" id="IPR000073">
    <property type="entry name" value="AB_hydrolase_1"/>
</dbReference>
<evidence type="ECO:0000256" key="1">
    <source>
        <dbReference type="SAM" id="MobiDB-lite"/>
    </source>
</evidence>
<dbReference type="InterPro" id="IPR050471">
    <property type="entry name" value="AB_hydrolase"/>
</dbReference>
<proteinExistence type="predicted"/>
<keyword evidence="2" id="KW-0472">Membrane</keyword>
<dbReference type="Gene3D" id="3.40.50.1820">
    <property type="entry name" value="alpha/beta hydrolase"/>
    <property type="match status" value="1"/>
</dbReference>
<reference evidence="5" key="1">
    <citation type="journal article" date="2019" name="Int. J. Syst. Evol. Microbiol.">
        <title>The Global Catalogue of Microorganisms (GCM) 10K type strain sequencing project: providing services to taxonomists for standard genome sequencing and annotation.</title>
        <authorList>
            <consortium name="The Broad Institute Genomics Platform"/>
            <consortium name="The Broad Institute Genome Sequencing Center for Infectious Disease"/>
            <person name="Wu L."/>
            <person name="Ma J."/>
        </authorList>
    </citation>
    <scope>NUCLEOTIDE SEQUENCE [LARGE SCALE GENOMIC DNA]</scope>
    <source>
        <strain evidence="5">FCH27</strain>
    </source>
</reference>
<evidence type="ECO:0000313" key="5">
    <source>
        <dbReference type="Proteomes" id="UP001596524"/>
    </source>
</evidence>
<feature type="domain" description="AB hydrolase-1" evidence="3">
    <location>
        <begin position="207"/>
        <end position="330"/>
    </location>
</feature>
<feature type="region of interest" description="Disordered" evidence="1">
    <location>
        <begin position="1"/>
        <end position="34"/>
    </location>
</feature>
<protein>
    <submittedName>
        <fullName evidence="4">Alpha/beta hydrolase</fullName>
    </submittedName>
</protein>
<evidence type="ECO:0000256" key="2">
    <source>
        <dbReference type="SAM" id="Phobius"/>
    </source>
</evidence>
<feature type="transmembrane region" description="Helical" evidence="2">
    <location>
        <begin position="69"/>
        <end position="89"/>
    </location>
</feature>
<gene>
    <name evidence="4" type="ORF">ACFQO6_17920</name>
</gene>
<dbReference type="Pfam" id="PF00561">
    <property type="entry name" value="Abhydrolase_1"/>
    <property type="match status" value="1"/>
</dbReference>
<keyword evidence="4" id="KW-0378">Hydrolase</keyword>
<accession>A0ABW2N819</accession>
<feature type="transmembrane region" description="Helical" evidence="2">
    <location>
        <begin position="101"/>
        <end position="120"/>
    </location>
</feature>